<evidence type="ECO:0000256" key="2">
    <source>
        <dbReference type="ARBA" id="ARBA00022692"/>
    </source>
</evidence>
<gene>
    <name evidence="7" type="ORF">B0T16DRAFT_314519</name>
</gene>
<keyword evidence="2 6" id="KW-0812">Transmembrane</keyword>
<feature type="transmembrane region" description="Helical" evidence="6">
    <location>
        <begin position="343"/>
        <end position="364"/>
    </location>
</feature>
<keyword evidence="3 6" id="KW-1133">Transmembrane helix</keyword>
<accession>A0AA39YPP5</accession>
<protein>
    <submittedName>
        <fullName evidence="7">Major facilitator superfamily domain-containing protein</fullName>
    </submittedName>
</protein>
<evidence type="ECO:0000313" key="8">
    <source>
        <dbReference type="Proteomes" id="UP001174936"/>
    </source>
</evidence>
<dbReference type="PANTHER" id="PTHR23507:SF1">
    <property type="entry name" value="FI18259P1-RELATED"/>
    <property type="match status" value="1"/>
</dbReference>
<feature type="transmembrane region" description="Helical" evidence="6">
    <location>
        <begin position="469"/>
        <end position="494"/>
    </location>
</feature>
<dbReference type="SUPFAM" id="SSF103473">
    <property type="entry name" value="MFS general substrate transporter"/>
    <property type="match status" value="1"/>
</dbReference>
<feature type="transmembrane region" description="Helical" evidence="6">
    <location>
        <begin position="204"/>
        <end position="224"/>
    </location>
</feature>
<dbReference type="InterPro" id="IPR011701">
    <property type="entry name" value="MFS"/>
</dbReference>
<feature type="compositionally biased region" description="Basic and acidic residues" evidence="5">
    <location>
        <begin position="1"/>
        <end position="17"/>
    </location>
</feature>
<reference evidence="7" key="1">
    <citation type="submission" date="2023-06" db="EMBL/GenBank/DDBJ databases">
        <title>Genome-scale phylogeny and comparative genomics of the fungal order Sordariales.</title>
        <authorList>
            <consortium name="Lawrence Berkeley National Laboratory"/>
            <person name="Hensen N."/>
            <person name="Bonometti L."/>
            <person name="Westerberg I."/>
            <person name="Brannstrom I.O."/>
            <person name="Guillou S."/>
            <person name="Cros-Aarteil S."/>
            <person name="Calhoun S."/>
            <person name="Haridas S."/>
            <person name="Kuo A."/>
            <person name="Mondo S."/>
            <person name="Pangilinan J."/>
            <person name="Riley R."/>
            <person name="Labutti K."/>
            <person name="Andreopoulos B."/>
            <person name="Lipzen A."/>
            <person name="Chen C."/>
            <person name="Yanf M."/>
            <person name="Daum C."/>
            <person name="Ng V."/>
            <person name="Clum A."/>
            <person name="Steindorff A."/>
            <person name="Ohm R."/>
            <person name="Martin F."/>
            <person name="Silar P."/>
            <person name="Natvig D."/>
            <person name="Lalanne C."/>
            <person name="Gautier V."/>
            <person name="Ament-Velasquez S.L."/>
            <person name="Kruys A."/>
            <person name="Hutchinson M.I."/>
            <person name="Powell A.J."/>
            <person name="Barry K."/>
            <person name="Miller A.N."/>
            <person name="Grigoriev I.V."/>
            <person name="Debuchy R."/>
            <person name="Gladieux P."/>
            <person name="Thoren M.H."/>
            <person name="Johannesson H."/>
        </authorList>
    </citation>
    <scope>NUCLEOTIDE SEQUENCE</scope>
    <source>
        <strain evidence="7">SMH2532-1</strain>
    </source>
</reference>
<feature type="region of interest" description="Disordered" evidence="5">
    <location>
        <begin position="1"/>
        <end position="37"/>
    </location>
</feature>
<keyword evidence="8" id="KW-1185">Reference proteome</keyword>
<dbReference type="GO" id="GO:0022857">
    <property type="term" value="F:transmembrane transporter activity"/>
    <property type="evidence" value="ECO:0007669"/>
    <property type="project" value="InterPro"/>
</dbReference>
<evidence type="ECO:0000256" key="1">
    <source>
        <dbReference type="ARBA" id="ARBA00004141"/>
    </source>
</evidence>
<feature type="transmembrane region" description="Helical" evidence="6">
    <location>
        <begin position="230"/>
        <end position="251"/>
    </location>
</feature>
<dbReference type="Pfam" id="PF07690">
    <property type="entry name" value="MFS_1"/>
    <property type="match status" value="1"/>
</dbReference>
<keyword evidence="4 6" id="KW-0472">Membrane</keyword>
<feature type="transmembrane region" description="Helical" evidence="6">
    <location>
        <begin position="438"/>
        <end position="462"/>
    </location>
</feature>
<dbReference type="PANTHER" id="PTHR23507">
    <property type="entry name" value="ZGC:174356"/>
    <property type="match status" value="1"/>
</dbReference>
<dbReference type="Gene3D" id="1.20.1250.20">
    <property type="entry name" value="MFS general substrate transporter like domains"/>
    <property type="match status" value="1"/>
</dbReference>
<dbReference type="InterPro" id="IPR036259">
    <property type="entry name" value="MFS_trans_sf"/>
</dbReference>
<dbReference type="EMBL" id="JAULSV010000001">
    <property type="protein sequence ID" value="KAK0656432.1"/>
    <property type="molecule type" value="Genomic_DNA"/>
</dbReference>
<sequence length="510" mass="54680">MTDREVETEAAENRPLLDRAPSPARADGNGSLNGSGSGGHHWLRLVLIISSIDLIINSTAQITLVPSTAILQDIVCNKYYASARLDPFISFEDRCKVEPVQSEVAYINAWRDSFEMLVAVTLAIPYGALADRVGRKFVFLLAVIGCLLSDVWIRAVYWFPEVFPLRMVWLSGIFQAIGGGGATLGSIGMVLIADACPPGKITTAFSYVSAGLIASKLVGVPFGASFQNPWVPMWISSAVMVIGFFLAAALIPESRQTPAGSSSPDESQSSDEEDDNLKLTLRNRLLNIISAAGAVTRWVASHPHIIPPMLGFFFFQAGEAANGTLLLQYAAKRLGLTLSEASYLLSLSAATHLLVLTLFIPLLSSFLLRTLHLQDSVKDQRLSQIFAVFLVLGTSLVALTSHVFLFTIGWVIASLGLAFTVPTRSVVTNMVEKEHLAVLYTGISVFLYGGLLVGGPAVAALFKLGMRLGGVWLGLPFLVATGCFVLCLGGVSVWRGETKGSEEEGLLGGE</sequence>
<dbReference type="AlphaFoldDB" id="A0AA39YPP5"/>
<feature type="transmembrane region" description="Helical" evidence="6">
    <location>
        <begin position="385"/>
        <end position="418"/>
    </location>
</feature>
<evidence type="ECO:0000313" key="7">
    <source>
        <dbReference type="EMBL" id="KAK0656432.1"/>
    </source>
</evidence>
<dbReference type="GO" id="GO:0016020">
    <property type="term" value="C:membrane"/>
    <property type="evidence" value="ECO:0007669"/>
    <property type="project" value="UniProtKB-SubCell"/>
</dbReference>
<comment type="caution">
    <text evidence="7">The sequence shown here is derived from an EMBL/GenBank/DDBJ whole genome shotgun (WGS) entry which is preliminary data.</text>
</comment>
<dbReference type="Proteomes" id="UP001174936">
    <property type="component" value="Unassembled WGS sequence"/>
</dbReference>
<name>A0AA39YPP5_9PEZI</name>
<evidence type="ECO:0000256" key="4">
    <source>
        <dbReference type="ARBA" id="ARBA00023136"/>
    </source>
</evidence>
<feature type="transmembrane region" description="Helical" evidence="6">
    <location>
        <begin position="137"/>
        <end position="157"/>
    </location>
</feature>
<evidence type="ECO:0000256" key="3">
    <source>
        <dbReference type="ARBA" id="ARBA00022989"/>
    </source>
</evidence>
<evidence type="ECO:0000256" key="5">
    <source>
        <dbReference type="SAM" id="MobiDB-lite"/>
    </source>
</evidence>
<organism evidence="7 8">
    <name type="scientific">Cercophora newfieldiana</name>
    <dbReference type="NCBI Taxonomy" id="92897"/>
    <lineage>
        <taxon>Eukaryota</taxon>
        <taxon>Fungi</taxon>
        <taxon>Dikarya</taxon>
        <taxon>Ascomycota</taxon>
        <taxon>Pezizomycotina</taxon>
        <taxon>Sordariomycetes</taxon>
        <taxon>Sordariomycetidae</taxon>
        <taxon>Sordariales</taxon>
        <taxon>Lasiosphaeriaceae</taxon>
        <taxon>Cercophora</taxon>
    </lineage>
</organism>
<evidence type="ECO:0000256" key="6">
    <source>
        <dbReference type="SAM" id="Phobius"/>
    </source>
</evidence>
<feature type="transmembrane region" description="Helical" evidence="6">
    <location>
        <begin position="169"/>
        <end position="192"/>
    </location>
</feature>
<comment type="subcellular location">
    <subcellularLocation>
        <location evidence="1">Membrane</location>
        <topology evidence="1">Multi-pass membrane protein</topology>
    </subcellularLocation>
</comment>
<proteinExistence type="predicted"/>